<dbReference type="Proteomes" id="UP001153069">
    <property type="component" value="Unassembled WGS sequence"/>
</dbReference>
<dbReference type="AlphaFoldDB" id="A0A9N8F224"/>
<organism evidence="2 3">
    <name type="scientific">Seminavis robusta</name>
    <dbReference type="NCBI Taxonomy" id="568900"/>
    <lineage>
        <taxon>Eukaryota</taxon>
        <taxon>Sar</taxon>
        <taxon>Stramenopiles</taxon>
        <taxon>Ochrophyta</taxon>
        <taxon>Bacillariophyta</taxon>
        <taxon>Bacillariophyceae</taxon>
        <taxon>Bacillariophycidae</taxon>
        <taxon>Naviculales</taxon>
        <taxon>Naviculaceae</taxon>
        <taxon>Seminavis</taxon>
    </lineage>
</organism>
<accession>A0A9N8F224</accession>
<feature type="region of interest" description="Disordered" evidence="1">
    <location>
        <begin position="73"/>
        <end position="96"/>
    </location>
</feature>
<protein>
    <submittedName>
        <fullName evidence="2">Uncharacterized protein</fullName>
    </submittedName>
</protein>
<sequence>MRCLLSWAGTPSEGTTYVPKRKRGLKPVIRRIKGVPVAVASTLMQVANRTAQAARIILALNQMAIEHSVGVPASYADRDNPQSDVDEDDSSSFRANRTPKRQFQMTLWDLTHPRDASTPTTFQLFMRLIHALKAGIGIVAEEGNPMIALSLVIWSLNGTTNGNANDHQYDSDSVLIAIDNCSSRCITNCMRDFIGKPTPVKVSVQGIGGSVTAMFKGTVRWFIEDEQGKVHHFLIPNTYYNAATPFRLLSPQHWAQVSDDNYPRQRGTWCVTYEDTVELFWKQGSFKRVIKLSLSSNIALLRSAPA</sequence>
<name>A0A9N8F224_9STRA</name>
<evidence type="ECO:0000313" key="2">
    <source>
        <dbReference type="EMBL" id="CAB9531198.1"/>
    </source>
</evidence>
<reference evidence="2" key="1">
    <citation type="submission" date="2020-06" db="EMBL/GenBank/DDBJ databases">
        <authorList>
            <consortium name="Plant Systems Biology data submission"/>
        </authorList>
    </citation>
    <scope>NUCLEOTIDE SEQUENCE</scope>
    <source>
        <strain evidence="2">D6</strain>
    </source>
</reference>
<proteinExistence type="predicted"/>
<evidence type="ECO:0000313" key="3">
    <source>
        <dbReference type="Proteomes" id="UP001153069"/>
    </source>
</evidence>
<dbReference type="EMBL" id="CAICTM010003318">
    <property type="protein sequence ID" value="CAB9531198.1"/>
    <property type="molecule type" value="Genomic_DNA"/>
</dbReference>
<evidence type="ECO:0000256" key="1">
    <source>
        <dbReference type="SAM" id="MobiDB-lite"/>
    </source>
</evidence>
<gene>
    <name evidence="2" type="ORF">SEMRO_3320_G346700.1</name>
</gene>
<dbReference type="OrthoDB" id="54886at2759"/>
<comment type="caution">
    <text evidence="2">The sequence shown here is derived from an EMBL/GenBank/DDBJ whole genome shotgun (WGS) entry which is preliminary data.</text>
</comment>
<keyword evidence="3" id="KW-1185">Reference proteome</keyword>